<dbReference type="Gene3D" id="3.90.1200.10">
    <property type="match status" value="1"/>
</dbReference>
<accession>A0A542ZX86</accession>
<dbReference type="OrthoDB" id="3787729at2"/>
<evidence type="ECO:0000313" key="2">
    <source>
        <dbReference type="EMBL" id="TQL64820.1"/>
    </source>
</evidence>
<name>A0A542ZX86_RARFA</name>
<dbReference type="InterPro" id="IPR011009">
    <property type="entry name" value="Kinase-like_dom_sf"/>
</dbReference>
<gene>
    <name evidence="2" type="ORF">FB461_1343</name>
</gene>
<dbReference type="AlphaFoldDB" id="A0A542ZX86"/>
<dbReference type="Proteomes" id="UP000315389">
    <property type="component" value="Unassembled WGS sequence"/>
</dbReference>
<reference evidence="2 3" key="1">
    <citation type="submission" date="2019-06" db="EMBL/GenBank/DDBJ databases">
        <title>Sequencing the genomes of 1000 actinobacteria strains.</title>
        <authorList>
            <person name="Klenk H.-P."/>
        </authorList>
    </citation>
    <scope>NUCLEOTIDE SEQUENCE [LARGE SCALE GENOMIC DNA]</scope>
    <source>
        <strain evidence="2 3">DSM 4813</strain>
    </source>
</reference>
<dbReference type="EMBL" id="VFOS01000001">
    <property type="protein sequence ID" value="TQL64820.1"/>
    <property type="molecule type" value="Genomic_DNA"/>
</dbReference>
<evidence type="ECO:0000313" key="3">
    <source>
        <dbReference type="Proteomes" id="UP000315389"/>
    </source>
</evidence>
<protein>
    <submittedName>
        <fullName evidence="2">Putative trehalose synthase</fullName>
    </submittedName>
</protein>
<organism evidence="2 3">
    <name type="scientific">Rarobacter faecitabidus</name>
    <dbReference type="NCBI Taxonomy" id="13243"/>
    <lineage>
        <taxon>Bacteria</taxon>
        <taxon>Bacillati</taxon>
        <taxon>Actinomycetota</taxon>
        <taxon>Actinomycetes</taxon>
        <taxon>Micrococcales</taxon>
        <taxon>Rarobacteraceae</taxon>
        <taxon>Rarobacter</taxon>
    </lineage>
</organism>
<evidence type="ECO:0000256" key="1">
    <source>
        <dbReference type="SAM" id="MobiDB-lite"/>
    </source>
</evidence>
<dbReference type="RefSeq" id="WP_142120040.1">
    <property type="nucleotide sequence ID" value="NZ_BAAASV010000001.1"/>
</dbReference>
<sequence>MLVARSAKIPDEFAAALREWLLRQRWWPGDEGWESATQIELGDDVAIWLLRTPSEVTVQVPLALLPVPDAAPPGVISLASHRPVVRPPGLIAEVRVDGRDRFLVDAAHDDRFHRALLTQSRIVEPWLRRESGGMLVPEPEDERPGAGGVEADEDDSQSLGAVLAVEQSNTSIIMPRVHHGVIVKLLRCVVDGNQPDLDVPNALASAGFAHVPRTYAVLEAVVDDGRFLAGWQATLGIVSQLVADAEDGFTRACAMAASDLPFTADLAALGADLADMHVALRRAFPAETRSIHEVLAAIGARIEDSAERSEAVADLLGPIDTYLAALRRQLPDSPVTVQRLHSDLHLGQTLWSPHGWWILDFEGEPLRPLADRITPDLPERDLAGMLRSIDYAAALTDAGEAWRVDARDALLTGYYSHLGPVDERTPHIGDEARRSLLDAFELDRAAYEVGYEHRHRQQWEWVPTDALMRILGRFL</sequence>
<feature type="region of interest" description="Disordered" evidence="1">
    <location>
        <begin position="133"/>
        <end position="153"/>
    </location>
</feature>
<keyword evidence="3" id="KW-1185">Reference proteome</keyword>
<proteinExistence type="predicted"/>
<comment type="caution">
    <text evidence="2">The sequence shown here is derived from an EMBL/GenBank/DDBJ whole genome shotgun (WGS) entry which is preliminary data.</text>
</comment>
<dbReference type="SUPFAM" id="SSF56112">
    <property type="entry name" value="Protein kinase-like (PK-like)"/>
    <property type="match status" value="1"/>
</dbReference>